<keyword evidence="1" id="KW-0812">Transmembrane</keyword>
<keyword evidence="3" id="KW-1185">Reference proteome</keyword>
<dbReference type="PANTHER" id="PTHR32502">
    <property type="entry name" value="N-ACETYLGALACTOSAMINE PERMEASE II COMPONENT-RELATED"/>
    <property type="match status" value="1"/>
</dbReference>
<dbReference type="InterPro" id="IPR050303">
    <property type="entry name" value="GatZ_KbaZ_carbometab"/>
</dbReference>
<dbReference type="EMBL" id="JAFBEH010000054">
    <property type="protein sequence ID" value="MBM7643580.1"/>
    <property type="molecule type" value="Genomic_DNA"/>
</dbReference>
<feature type="transmembrane region" description="Helical" evidence="1">
    <location>
        <begin position="153"/>
        <end position="172"/>
    </location>
</feature>
<organism evidence="2 3">
    <name type="scientific">Streptococcus loxodontisalivarius</name>
    <dbReference type="NCBI Taxonomy" id="1349415"/>
    <lineage>
        <taxon>Bacteria</taxon>
        <taxon>Bacillati</taxon>
        <taxon>Bacillota</taxon>
        <taxon>Bacilli</taxon>
        <taxon>Lactobacillales</taxon>
        <taxon>Streptococcaceae</taxon>
        <taxon>Streptococcus</taxon>
    </lineage>
</organism>
<keyword evidence="1" id="KW-1133">Transmembrane helix</keyword>
<feature type="transmembrane region" description="Helical" evidence="1">
    <location>
        <begin position="236"/>
        <end position="257"/>
    </location>
</feature>
<gene>
    <name evidence="2" type="ORF">JOC28_001891</name>
</gene>
<keyword evidence="1" id="KW-0472">Membrane</keyword>
<dbReference type="InterPro" id="IPR004704">
    <property type="entry name" value="PTS_IID_man"/>
</dbReference>
<proteinExistence type="predicted"/>
<dbReference type="Pfam" id="PF03613">
    <property type="entry name" value="EIID-AGA"/>
    <property type="match status" value="1"/>
</dbReference>
<dbReference type="PROSITE" id="PS51108">
    <property type="entry name" value="PTS_EIID"/>
    <property type="match status" value="1"/>
</dbReference>
<feature type="transmembrane region" description="Helical" evidence="1">
    <location>
        <begin position="193"/>
        <end position="216"/>
    </location>
</feature>
<name>A0ABS2PU93_9STRE</name>
<evidence type="ECO:0000313" key="2">
    <source>
        <dbReference type="EMBL" id="MBM7643580.1"/>
    </source>
</evidence>
<evidence type="ECO:0000256" key="1">
    <source>
        <dbReference type="SAM" id="Phobius"/>
    </source>
</evidence>
<evidence type="ECO:0000313" key="3">
    <source>
        <dbReference type="Proteomes" id="UP000697472"/>
    </source>
</evidence>
<reference evidence="2 3" key="1">
    <citation type="submission" date="2021-01" db="EMBL/GenBank/DDBJ databases">
        <title>Genomic Encyclopedia of Type Strains, Phase IV (KMG-IV): sequencing the most valuable type-strain genomes for metagenomic binning, comparative biology and taxonomic classification.</title>
        <authorList>
            <person name="Goeker M."/>
        </authorList>
    </citation>
    <scope>NUCLEOTIDE SEQUENCE [LARGE SCALE GENOMIC DNA]</scope>
    <source>
        <strain evidence="2 3">DSM 27382</strain>
    </source>
</reference>
<feature type="transmembrane region" description="Helical" evidence="1">
    <location>
        <begin position="264"/>
        <end position="284"/>
    </location>
</feature>
<sequence length="290" mass="31860">MTMKKRRTSKMAEENVKKLDKKTLSKSFHLWFWGALTCFSQEHMQTFGYLSSMLPVLKKLYPNQEDQNKAIQAYTAFFNTNPMLGSVIVGITTSMEEARANDKGIDGDTINDMRAGLMGPVAGIGDSLIDGTLIPILLGISLGMSQNGSPVGAIFYIIVWSLLAYFGQRFLFFRGYQLGDQAVSFLVGKQGAAIRRAIGIIGGMVVGGVLASWVSVTTSLQLKNTNGKVFLDLQKQFDSIFPGLLTVAVTIFCWWLMSKKHVSAIWTMVILVVISLVGVLLGFFNPGLSY</sequence>
<dbReference type="PANTHER" id="PTHR32502:SF26">
    <property type="entry name" value="PHOSPHOTRANSFERASE SYSTEM SUGAR-SPECIFIC EIID COMPONENT"/>
    <property type="match status" value="1"/>
</dbReference>
<dbReference type="Proteomes" id="UP000697472">
    <property type="component" value="Unassembled WGS sequence"/>
</dbReference>
<protein>
    <submittedName>
        <fullName evidence="2">Mannose/fructose/N-acetylgalactosamine-specific phosphotransferase system component IID</fullName>
    </submittedName>
</protein>
<accession>A0ABS2PU93</accession>
<comment type="caution">
    <text evidence="2">The sequence shown here is derived from an EMBL/GenBank/DDBJ whole genome shotgun (WGS) entry which is preliminary data.</text>
</comment>